<sequence>MEKQETLISSQPQVMLISYSLQGHINPMVQFAKRLVSRGIKVTLVTPITTLDSPLQVNSNSINTEHILVDRPSSSHATNSDDIDDILALIKISITRSLPEIIEKQKASGYPVKFLIYNALMPYALDICLNLGIQGVAFCTYSCAVFAIYYHVHRRTLDINTVTELSTVTLPSLPPLGVEDLPSFFYTGTYQGLLRSSANQFLGMERAYGVLINTFEELEAEHKPSPQLIVQTQHINTQQYTPNIHAKSAG</sequence>
<reference evidence="2" key="1">
    <citation type="submission" date="2023-02" db="EMBL/GenBank/DDBJ databases">
        <title>Genome of toxic invasive species Heracleum sosnowskyi carries increased number of genes despite the absence of recent whole-genome duplications.</title>
        <authorList>
            <person name="Schelkunov M."/>
            <person name="Shtratnikova V."/>
            <person name="Makarenko M."/>
            <person name="Klepikova A."/>
            <person name="Omelchenko D."/>
            <person name="Novikova G."/>
            <person name="Obukhova E."/>
            <person name="Bogdanov V."/>
            <person name="Penin A."/>
            <person name="Logacheva M."/>
        </authorList>
    </citation>
    <scope>NUCLEOTIDE SEQUENCE</scope>
    <source>
        <strain evidence="2">Hsosn_3</strain>
        <tissue evidence="2">Leaf</tissue>
    </source>
</reference>
<dbReference type="Gene3D" id="3.40.50.2000">
    <property type="entry name" value="Glycogen Phosphorylase B"/>
    <property type="match status" value="1"/>
</dbReference>
<organism evidence="2 3">
    <name type="scientific">Heracleum sosnowskyi</name>
    <dbReference type="NCBI Taxonomy" id="360622"/>
    <lineage>
        <taxon>Eukaryota</taxon>
        <taxon>Viridiplantae</taxon>
        <taxon>Streptophyta</taxon>
        <taxon>Embryophyta</taxon>
        <taxon>Tracheophyta</taxon>
        <taxon>Spermatophyta</taxon>
        <taxon>Magnoliopsida</taxon>
        <taxon>eudicotyledons</taxon>
        <taxon>Gunneridae</taxon>
        <taxon>Pentapetalae</taxon>
        <taxon>asterids</taxon>
        <taxon>campanulids</taxon>
        <taxon>Apiales</taxon>
        <taxon>Apiaceae</taxon>
        <taxon>Apioideae</taxon>
        <taxon>apioid superclade</taxon>
        <taxon>Tordylieae</taxon>
        <taxon>Tordyliinae</taxon>
        <taxon>Heracleum</taxon>
    </lineage>
</organism>
<evidence type="ECO:0000256" key="1">
    <source>
        <dbReference type="ARBA" id="ARBA00009995"/>
    </source>
</evidence>
<dbReference type="GO" id="GO:0080044">
    <property type="term" value="F:quercetin 7-O-glucosyltransferase activity"/>
    <property type="evidence" value="ECO:0007669"/>
    <property type="project" value="TreeGrafter"/>
</dbReference>
<dbReference type="AlphaFoldDB" id="A0AAD8ITP8"/>
<evidence type="ECO:0000313" key="2">
    <source>
        <dbReference type="EMBL" id="KAK1390868.1"/>
    </source>
</evidence>
<evidence type="ECO:0000313" key="3">
    <source>
        <dbReference type="Proteomes" id="UP001237642"/>
    </source>
</evidence>
<gene>
    <name evidence="2" type="ORF">POM88_019046</name>
</gene>
<dbReference type="Proteomes" id="UP001237642">
    <property type="component" value="Unassembled WGS sequence"/>
</dbReference>
<comment type="similarity">
    <text evidence="1">Belongs to the UDP-glycosyltransferase family.</text>
</comment>
<comment type="caution">
    <text evidence="2">The sequence shown here is derived from an EMBL/GenBank/DDBJ whole genome shotgun (WGS) entry which is preliminary data.</text>
</comment>
<accession>A0AAD8ITP8</accession>
<dbReference type="PANTHER" id="PTHR11926:SF1560">
    <property type="entry name" value="UDP-GLYCOSYLTRANSFERASE 74E1-RELATED"/>
    <property type="match status" value="1"/>
</dbReference>
<dbReference type="EMBL" id="JAUIZM010000004">
    <property type="protein sequence ID" value="KAK1390868.1"/>
    <property type="molecule type" value="Genomic_DNA"/>
</dbReference>
<keyword evidence="3" id="KW-1185">Reference proteome</keyword>
<reference evidence="2" key="2">
    <citation type="submission" date="2023-05" db="EMBL/GenBank/DDBJ databases">
        <authorList>
            <person name="Schelkunov M.I."/>
        </authorList>
    </citation>
    <scope>NUCLEOTIDE SEQUENCE</scope>
    <source>
        <strain evidence="2">Hsosn_3</strain>
        <tissue evidence="2">Leaf</tissue>
    </source>
</reference>
<protein>
    <submittedName>
        <fullName evidence="2">Glycosyltransferase</fullName>
    </submittedName>
</protein>
<name>A0AAD8ITP8_9APIA</name>
<dbReference type="GO" id="GO:0080043">
    <property type="term" value="F:quercetin 3-O-glucosyltransferase activity"/>
    <property type="evidence" value="ECO:0007669"/>
    <property type="project" value="TreeGrafter"/>
</dbReference>
<dbReference type="PANTHER" id="PTHR11926">
    <property type="entry name" value="GLUCOSYL/GLUCURONOSYL TRANSFERASES"/>
    <property type="match status" value="1"/>
</dbReference>
<dbReference type="SUPFAM" id="SSF53756">
    <property type="entry name" value="UDP-Glycosyltransferase/glycogen phosphorylase"/>
    <property type="match status" value="1"/>
</dbReference>
<proteinExistence type="inferred from homology"/>